<feature type="non-terminal residue" evidence="1">
    <location>
        <position position="1"/>
    </location>
</feature>
<reference evidence="1" key="1">
    <citation type="submission" date="2021-02" db="EMBL/GenBank/DDBJ databases">
        <authorList>
            <person name="Nowell W R."/>
        </authorList>
    </citation>
    <scope>NUCLEOTIDE SEQUENCE</scope>
</reference>
<dbReference type="AlphaFoldDB" id="A0A8S2YWU3"/>
<protein>
    <submittedName>
        <fullName evidence="1">Uncharacterized protein</fullName>
    </submittedName>
</protein>
<dbReference type="EMBL" id="CAJOBC010122726">
    <property type="protein sequence ID" value="CAF4581818.1"/>
    <property type="molecule type" value="Genomic_DNA"/>
</dbReference>
<comment type="caution">
    <text evidence="1">The sequence shown here is derived from an EMBL/GenBank/DDBJ whole genome shotgun (WGS) entry which is preliminary data.</text>
</comment>
<accession>A0A8S2YWU3</accession>
<organism evidence="1 2">
    <name type="scientific">Didymodactylos carnosus</name>
    <dbReference type="NCBI Taxonomy" id="1234261"/>
    <lineage>
        <taxon>Eukaryota</taxon>
        <taxon>Metazoa</taxon>
        <taxon>Spiralia</taxon>
        <taxon>Gnathifera</taxon>
        <taxon>Rotifera</taxon>
        <taxon>Eurotatoria</taxon>
        <taxon>Bdelloidea</taxon>
        <taxon>Philodinida</taxon>
        <taxon>Philodinidae</taxon>
        <taxon>Didymodactylos</taxon>
    </lineage>
</organism>
<sequence>LLEISQKQTISETFAPMKSATKPIRFANNAIEAVESTVERTAFSRINMIEY</sequence>
<evidence type="ECO:0000313" key="2">
    <source>
        <dbReference type="Proteomes" id="UP000681722"/>
    </source>
</evidence>
<proteinExistence type="predicted"/>
<gene>
    <name evidence="1" type="ORF">SRO942_LOCUS48164</name>
</gene>
<dbReference type="Proteomes" id="UP000681722">
    <property type="component" value="Unassembled WGS sequence"/>
</dbReference>
<name>A0A8S2YWU3_9BILA</name>
<evidence type="ECO:0000313" key="1">
    <source>
        <dbReference type="EMBL" id="CAF4581818.1"/>
    </source>
</evidence>